<evidence type="ECO:0000313" key="1">
    <source>
        <dbReference type="EMBL" id="MBC2238890.1"/>
    </source>
</evidence>
<accession>A0A842EJA3</accession>
<protein>
    <submittedName>
        <fullName evidence="1">Uncharacterized protein</fullName>
    </submittedName>
</protein>
<gene>
    <name evidence="1" type="ORF">HCB35_00265</name>
</gene>
<sequence>MKGVLILEKNLPTYNDIVEGIKLDLDEYMNEDGFTITQASAKILEEEWQDINKDEFIKYSYLLNLALDGIEQNQLSDFLYEKLKFYENDILKIEGNESNLLKRDFITYQEKLKEQNFDMIETSVNSKSRIDYILNQNK</sequence>
<dbReference type="EMBL" id="JAARZA010000001">
    <property type="protein sequence ID" value="MBC2238890.1"/>
    <property type="molecule type" value="Genomic_DNA"/>
</dbReference>
<evidence type="ECO:0000313" key="2">
    <source>
        <dbReference type="Proteomes" id="UP000553016"/>
    </source>
</evidence>
<name>A0A842EJA3_9LIST</name>
<dbReference type="AlphaFoldDB" id="A0A842EJA3"/>
<reference evidence="1 2" key="1">
    <citation type="submission" date="2020-03" db="EMBL/GenBank/DDBJ databases">
        <title>Soil Listeria distribution.</title>
        <authorList>
            <person name="Liao J."/>
            <person name="Wiedmann M."/>
        </authorList>
    </citation>
    <scope>NUCLEOTIDE SEQUENCE [LARGE SCALE GENOMIC DNA]</scope>
    <source>
        <strain evidence="1 2">FSL L7-0149</strain>
    </source>
</reference>
<organism evidence="1 2">
    <name type="scientific">Listeria booriae</name>
    <dbReference type="NCBI Taxonomy" id="1552123"/>
    <lineage>
        <taxon>Bacteria</taxon>
        <taxon>Bacillati</taxon>
        <taxon>Bacillota</taxon>
        <taxon>Bacilli</taxon>
        <taxon>Bacillales</taxon>
        <taxon>Listeriaceae</taxon>
        <taxon>Listeria</taxon>
    </lineage>
</organism>
<comment type="caution">
    <text evidence="1">The sequence shown here is derived from an EMBL/GenBank/DDBJ whole genome shotgun (WGS) entry which is preliminary data.</text>
</comment>
<proteinExistence type="predicted"/>
<dbReference type="Proteomes" id="UP000553016">
    <property type="component" value="Unassembled WGS sequence"/>
</dbReference>